<evidence type="ECO:0000313" key="2">
    <source>
        <dbReference type="Proteomes" id="UP000640426"/>
    </source>
</evidence>
<reference evidence="2" key="1">
    <citation type="submission" date="2020-12" db="EMBL/GenBank/DDBJ databases">
        <title>Hymenobacter sp.</title>
        <authorList>
            <person name="Kim M.K."/>
        </authorList>
    </citation>
    <scope>NUCLEOTIDE SEQUENCE [LARGE SCALE GENOMIC DNA]</scope>
    <source>
        <strain evidence="2">BT553</strain>
    </source>
</reference>
<keyword evidence="2" id="KW-1185">Reference proteome</keyword>
<sequence>MPVEFTSQTTGRTFGIGELEQPRLFLWQLGSYADDLQLGSIDSYEHEPGVWQEGREQARWHAWMRYDRRGALPAEFTPERFYLATGLRSLSKIGDYSGSYDLPVKVVSQRFLTALQEAGQPDVQIMPLTVWRRAQRDHAPQADAVAEFFALYCWADPKVFDLELSSLDRIDLDKYGSALTDDGLDAPSVSKVYTNTWQNMALSVPTGEVDLPPLFRISGAGGGRYVSPQFAATIERQKLKVNLVKRPIDPDRESAIGEAVRQGMLTAWSPEHPLGD</sequence>
<evidence type="ECO:0000313" key="1">
    <source>
        <dbReference type="EMBL" id="MBJ6120979.1"/>
    </source>
</evidence>
<dbReference type="Proteomes" id="UP000640426">
    <property type="component" value="Unassembled WGS sequence"/>
</dbReference>
<accession>A0ABS0XLR8</accession>
<dbReference type="EMBL" id="JAELXS010000002">
    <property type="protein sequence ID" value="MBJ6120979.1"/>
    <property type="molecule type" value="Genomic_DNA"/>
</dbReference>
<proteinExistence type="predicted"/>
<comment type="caution">
    <text evidence="1">The sequence shown here is derived from an EMBL/GenBank/DDBJ whole genome shotgun (WGS) entry which is preliminary data.</text>
</comment>
<organism evidence="1 2">
    <name type="scientific">Sphingomonas mollis</name>
    <dbReference type="NCBI Taxonomy" id="2795726"/>
    <lineage>
        <taxon>Bacteria</taxon>
        <taxon>Pseudomonadati</taxon>
        <taxon>Pseudomonadota</taxon>
        <taxon>Alphaproteobacteria</taxon>
        <taxon>Sphingomonadales</taxon>
        <taxon>Sphingomonadaceae</taxon>
        <taxon>Sphingomonas</taxon>
    </lineage>
</organism>
<name>A0ABS0XLR8_9SPHN</name>
<protein>
    <submittedName>
        <fullName evidence="1">Uncharacterized protein</fullName>
    </submittedName>
</protein>
<dbReference type="RefSeq" id="WP_199035460.1">
    <property type="nucleotide sequence ID" value="NZ_JAELXS010000002.1"/>
</dbReference>
<gene>
    <name evidence="1" type="ORF">JAO74_04140</name>
</gene>